<organism evidence="3 4">
    <name type="scientific">Dekkera bruxellensis</name>
    <name type="common">Brettanomyces custersii</name>
    <dbReference type="NCBI Taxonomy" id="5007"/>
    <lineage>
        <taxon>Eukaryota</taxon>
        <taxon>Fungi</taxon>
        <taxon>Dikarya</taxon>
        <taxon>Ascomycota</taxon>
        <taxon>Saccharomycotina</taxon>
        <taxon>Pichiomycetes</taxon>
        <taxon>Pichiales</taxon>
        <taxon>Pichiaceae</taxon>
        <taxon>Brettanomyces</taxon>
    </lineage>
</organism>
<dbReference type="SUPFAM" id="SSF48371">
    <property type="entry name" value="ARM repeat"/>
    <property type="match status" value="1"/>
</dbReference>
<evidence type="ECO:0000259" key="2">
    <source>
        <dbReference type="Pfam" id="PF25567"/>
    </source>
</evidence>
<dbReference type="PANTHER" id="PTHR13347:SF1">
    <property type="entry name" value="HEAT REPEAT-CONTAINING PROTEIN 3"/>
    <property type="match status" value="1"/>
</dbReference>
<dbReference type="GO" id="GO:0006606">
    <property type="term" value="P:protein import into nucleus"/>
    <property type="evidence" value="ECO:0007669"/>
    <property type="project" value="TreeGrafter"/>
</dbReference>
<comment type="similarity">
    <text evidence="1">Belongs to the nuclear import and ribosome assembly adapter family.</text>
</comment>
<name>A0A8H6BBP8_DEKBR</name>
<evidence type="ECO:0000313" key="4">
    <source>
        <dbReference type="Proteomes" id="UP000568158"/>
    </source>
</evidence>
<dbReference type="AlphaFoldDB" id="A0A8H6BBP8"/>
<dbReference type="Proteomes" id="UP000568158">
    <property type="component" value="Unassembled WGS sequence"/>
</dbReference>
<dbReference type="Pfam" id="PF25567">
    <property type="entry name" value="TPR_SYO1"/>
    <property type="match status" value="1"/>
</dbReference>
<dbReference type="Gene3D" id="1.25.10.10">
    <property type="entry name" value="Leucine-rich Repeat Variant"/>
    <property type="match status" value="1"/>
</dbReference>
<dbReference type="GO" id="GO:0042273">
    <property type="term" value="P:ribosomal large subunit biogenesis"/>
    <property type="evidence" value="ECO:0007669"/>
    <property type="project" value="TreeGrafter"/>
</dbReference>
<dbReference type="EMBL" id="JABCYN010000036">
    <property type="protein sequence ID" value="KAF6008374.1"/>
    <property type="molecule type" value="Genomic_DNA"/>
</dbReference>
<dbReference type="InterPro" id="IPR052616">
    <property type="entry name" value="SYO1-like"/>
</dbReference>
<dbReference type="GO" id="GO:0051082">
    <property type="term" value="F:unfolded protein binding"/>
    <property type="evidence" value="ECO:0007669"/>
    <property type="project" value="TreeGrafter"/>
</dbReference>
<dbReference type="PANTHER" id="PTHR13347">
    <property type="entry name" value="HEAT REPEAT-CONTAINING PROTEIN 3"/>
    <property type="match status" value="1"/>
</dbReference>
<dbReference type="InterPro" id="IPR011989">
    <property type="entry name" value="ARM-like"/>
</dbReference>
<dbReference type="InterPro" id="IPR057990">
    <property type="entry name" value="TPR_SYO1"/>
</dbReference>
<evidence type="ECO:0000313" key="3">
    <source>
        <dbReference type="EMBL" id="KAF6008374.1"/>
    </source>
</evidence>
<gene>
    <name evidence="3" type="ORF">HII12_004122</name>
</gene>
<proteinExistence type="inferred from homology"/>
<comment type="caution">
    <text evidence="3">The sequence shown here is derived from an EMBL/GenBank/DDBJ whole genome shotgun (WGS) entry which is preliminary data.</text>
</comment>
<feature type="domain" description="SYO1-like TPR repeats" evidence="2">
    <location>
        <begin position="506"/>
        <end position="633"/>
    </location>
</feature>
<protein>
    <recommendedName>
        <fullName evidence="2">SYO1-like TPR repeats domain-containing protein</fullName>
    </recommendedName>
</protein>
<accession>A0A8H6BBP8</accession>
<evidence type="ECO:0000256" key="1">
    <source>
        <dbReference type="ARBA" id="ARBA00049983"/>
    </source>
</evidence>
<dbReference type="InterPro" id="IPR016024">
    <property type="entry name" value="ARM-type_fold"/>
</dbReference>
<sequence>MNQYGKVENKIKTCPKAVQSKTASKRIKKTENEINVAKINGEISNTQKVAPLITKLGSSSQSDRSMALNSINLMCGSDTELRRLFMKNDLVQIILSKLLHDENQDIVVDSYGLLRNLMIDEGYSLCIHLWRKDIWTLLSADFARAIASLPHISDENVDQQQKELLVNFIDNLIGCTDCLASEMSINFFDGTLFGKITESKVLDFIFSILKQETNQRLILSCLTFIYDLATVSYKFIDFLCQNNEYLETLKAISNKKLGKQSKTYLIGIYLQLLEAKNELSNGKRLCTDIISPLNDIYQNDVNLKYTVEELDLPYNENPSLQEAKNLELAKQNFNVIDLELDLYTSIIEMLGDDYRSQEGDNKNGETFKFLNSTLVSMLSSLIEAGFKDEKMLICVNNLIAFDRDICFGGAELVSFFQNVYTHCSVLLSDLLENKNQLSVDEQLEQIGQILKFDISYMLMTDQSQWKEDAQRVVEIIRLSESVDTKLDAGEVDAGLLSDFNLGLIPYLGLIAKNCGNLSVTRDITKFLVDQKFLKYLELYKKTPKVEKLHKNVGFLVEVTIDCVVNILFDIFDDDYSYNKPIFHDGGLLQVLKDKLSEFRIIFKKVDKNVNQDAKERMKETLNNLQSFVKYKQGESK</sequence>
<reference evidence="3 4" key="1">
    <citation type="journal article" date="2020" name="Appl. Microbiol. Biotechnol.">
        <title>Targeted gene deletion in Brettanomyces bruxellensis with an expression-free CRISPR-Cas9 system.</title>
        <authorList>
            <person name="Varela C."/>
            <person name="Bartel C."/>
            <person name="Onetto C."/>
            <person name="Borneman A."/>
        </authorList>
    </citation>
    <scope>NUCLEOTIDE SEQUENCE [LARGE SCALE GENOMIC DNA]</scope>
    <source>
        <strain evidence="3 4">AWRI1613</strain>
    </source>
</reference>